<evidence type="ECO:0000313" key="7">
    <source>
        <dbReference type="Proteomes" id="UP001516400"/>
    </source>
</evidence>
<protein>
    <recommendedName>
        <fullName evidence="5">Protein zer-1 homolog-like C-terminal domain-containing protein</fullName>
    </recommendedName>
</protein>
<feature type="domain" description="Protein zer-1 homolog-like C-terminal" evidence="5">
    <location>
        <begin position="170"/>
        <end position="522"/>
    </location>
</feature>
<dbReference type="InterPro" id="IPR011989">
    <property type="entry name" value="ARM-like"/>
</dbReference>
<comment type="similarity">
    <text evidence="1">Belongs to the zyg-11 family.</text>
</comment>
<dbReference type="FunFam" id="1.25.10.10:FF:000086">
    <property type="entry name" value="protein zyg-11 homolog B isoform X2"/>
    <property type="match status" value="1"/>
</dbReference>
<reference evidence="6 7" key="1">
    <citation type="journal article" date="2021" name="BMC Biol.">
        <title>Horizontally acquired antibacterial genes associated with adaptive radiation of ladybird beetles.</title>
        <authorList>
            <person name="Li H.S."/>
            <person name="Tang X.F."/>
            <person name="Huang Y.H."/>
            <person name="Xu Z.Y."/>
            <person name="Chen M.L."/>
            <person name="Du X.Y."/>
            <person name="Qiu B.Y."/>
            <person name="Chen P.T."/>
            <person name="Zhang W."/>
            <person name="Slipinski A."/>
            <person name="Escalona H.E."/>
            <person name="Waterhouse R.M."/>
            <person name="Zwick A."/>
            <person name="Pang H."/>
        </authorList>
    </citation>
    <scope>NUCLEOTIDE SEQUENCE [LARGE SCALE GENOMIC DNA]</scope>
    <source>
        <strain evidence="6">SYSU2018</strain>
    </source>
</reference>
<gene>
    <name evidence="6" type="ORF">HHI36_022020</name>
</gene>
<dbReference type="InterPro" id="IPR055142">
    <property type="entry name" value="ZER1-like_C"/>
</dbReference>
<keyword evidence="4" id="KW-0833">Ubl conjugation pathway</keyword>
<dbReference type="SUPFAM" id="SSF48371">
    <property type="entry name" value="ARM repeat"/>
    <property type="match status" value="1"/>
</dbReference>
<evidence type="ECO:0000256" key="2">
    <source>
        <dbReference type="ARBA" id="ARBA00022614"/>
    </source>
</evidence>
<evidence type="ECO:0000313" key="6">
    <source>
        <dbReference type="EMBL" id="KAL3271543.1"/>
    </source>
</evidence>
<dbReference type="InterPro" id="IPR016024">
    <property type="entry name" value="ARM-type_fold"/>
</dbReference>
<evidence type="ECO:0000256" key="1">
    <source>
        <dbReference type="ARBA" id="ARBA00009420"/>
    </source>
</evidence>
<keyword evidence="7" id="KW-1185">Reference proteome</keyword>
<dbReference type="EMBL" id="JABFTP020000042">
    <property type="protein sequence ID" value="KAL3271543.1"/>
    <property type="molecule type" value="Genomic_DNA"/>
</dbReference>
<dbReference type="PANTHER" id="PTHR12904">
    <property type="match status" value="1"/>
</dbReference>
<accession>A0ABD2MYH5</accession>
<organism evidence="6 7">
    <name type="scientific">Cryptolaemus montrouzieri</name>
    <dbReference type="NCBI Taxonomy" id="559131"/>
    <lineage>
        <taxon>Eukaryota</taxon>
        <taxon>Metazoa</taxon>
        <taxon>Ecdysozoa</taxon>
        <taxon>Arthropoda</taxon>
        <taxon>Hexapoda</taxon>
        <taxon>Insecta</taxon>
        <taxon>Pterygota</taxon>
        <taxon>Neoptera</taxon>
        <taxon>Endopterygota</taxon>
        <taxon>Coleoptera</taxon>
        <taxon>Polyphaga</taxon>
        <taxon>Cucujiformia</taxon>
        <taxon>Coccinelloidea</taxon>
        <taxon>Coccinellidae</taxon>
        <taxon>Scymninae</taxon>
        <taxon>Scymnini</taxon>
        <taxon>Cryptolaemus</taxon>
    </lineage>
</organism>
<comment type="caution">
    <text evidence="6">The sequence shown here is derived from an EMBL/GenBank/DDBJ whole genome shotgun (WGS) entry which is preliminary data.</text>
</comment>
<evidence type="ECO:0000259" key="5">
    <source>
        <dbReference type="Pfam" id="PF22964"/>
    </source>
</evidence>
<sequence length="527" mass="60068">MTEYLVDVPNIANLVTVVLQMENLQYLDISIVNEKLDVLKIDAGKCQVTELLKHPEALSNLTSLEISGWKDYIPRVTLYNFLMAHPKLEYLGIVLSDLMFEPTFSDLNYSEYPSHLVIGGLGNREQIKVTLQKYRDRSNYVQKALYHLFQLTNGYPETCPKIFDLILPVMAAHSSKFGVQMAATACLYNLTKGDLSKHIHPNLLSKGINLTLDAMAHFPKEYQLQKNSLLTLCNDRILQEVNFDRFRCAWLVLDALCAFCDNNISRMAVAICSILAAKISTAETSKLGARPTYMRKLLDMVENRVENIISDITLKFTLSALWNLTDESPATCTVFLEQQGAHLFLNVLQTFRDDSTIETKVLGLLNNIAEVAKLRRSLMLDALINELHSLLKSENIDVSYFAAGIVAHLASDGDDEWTAISHTRDEMLTELKEAIMQWQVPQSEMVAYRSFKPFFPLLDATMDYRVQLWALWAIHHVCTKNPKRYCTMLREENGDDLLNKLIEFADSHSEIRKISSQIMDTLKYNTF</sequence>
<keyword evidence="3" id="KW-0677">Repeat</keyword>
<evidence type="ECO:0000256" key="3">
    <source>
        <dbReference type="ARBA" id="ARBA00022737"/>
    </source>
</evidence>
<proteinExistence type="inferred from homology"/>
<evidence type="ECO:0000256" key="4">
    <source>
        <dbReference type="ARBA" id="ARBA00022786"/>
    </source>
</evidence>
<dbReference type="Gene3D" id="1.25.10.10">
    <property type="entry name" value="Leucine-rich Repeat Variant"/>
    <property type="match status" value="1"/>
</dbReference>
<name>A0ABD2MYH5_9CUCU</name>
<dbReference type="AlphaFoldDB" id="A0ABD2MYH5"/>
<dbReference type="Proteomes" id="UP001516400">
    <property type="component" value="Unassembled WGS sequence"/>
</dbReference>
<keyword evidence="2" id="KW-0433">Leucine-rich repeat</keyword>
<dbReference type="PANTHER" id="PTHR12904:SF22">
    <property type="entry name" value="ZYG-11 FAMILY MEMBER B, CELL CYCLE REGULATOR"/>
    <property type="match status" value="1"/>
</dbReference>
<dbReference type="Pfam" id="PF22964">
    <property type="entry name" value="ZER1-like_2nd"/>
    <property type="match status" value="1"/>
</dbReference>
<dbReference type="InterPro" id="IPR051341">
    <property type="entry name" value="Zyg-11_UBL_adapter"/>
</dbReference>